<dbReference type="InterPro" id="IPR034704">
    <property type="entry name" value="Ribosomal_bL28/bL31-like_sf"/>
</dbReference>
<evidence type="ECO:0000256" key="1">
    <source>
        <dbReference type="ARBA" id="ARBA00022980"/>
    </source>
</evidence>
<dbReference type="GO" id="GO:0005840">
    <property type="term" value="C:ribosome"/>
    <property type="evidence" value="ECO:0007669"/>
    <property type="project" value="UniProtKB-KW"/>
</dbReference>
<dbReference type="SUPFAM" id="SSF143800">
    <property type="entry name" value="L28p-like"/>
    <property type="match status" value="1"/>
</dbReference>
<organism evidence="3 4">
    <name type="scientific">Candidatus Andersenbacteria bacterium CG10_big_fil_rev_8_21_14_0_10_54_11</name>
    <dbReference type="NCBI Taxonomy" id="1974485"/>
    <lineage>
        <taxon>Bacteria</taxon>
        <taxon>Candidatus Anderseniibacteriota</taxon>
    </lineage>
</organism>
<dbReference type="GO" id="GO:1990904">
    <property type="term" value="C:ribonucleoprotein complex"/>
    <property type="evidence" value="ECO:0007669"/>
    <property type="project" value="UniProtKB-KW"/>
</dbReference>
<keyword evidence="1 3" id="KW-0689">Ribosomal protein</keyword>
<keyword evidence="2" id="KW-0687">Ribonucleoprotein</keyword>
<evidence type="ECO:0000256" key="2">
    <source>
        <dbReference type="ARBA" id="ARBA00023274"/>
    </source>
</evidence>
<comment type="caution">
    <text evidence="3">The sequence shown here is derived from an EMBL/GenBank/DDBJ whole genome shotgun (WGS) entry which is preliminary data.</text>
</comment>
<evidence type="ECO:0000313" key="3">
    <source>
        <dbReference type="EMBL" id="PIT97936.1"/>
    </source>
</evidence>
<dbReference type="AlphaFoldDB" id="A0A2M6WYU4"/>
<proteinExistence type="predicted"/>
<reference evidence="4" key="1">
    <citation type="submission" date="2017-09" db="EMBL/GenBank/DDBJ databases">
        <title>Depth-based differentiation of microbial function through sediment-hosted aquifers and enrichment of novel symbionts in the deep terrestrial subsurface.</title>
        <authorList>
            <person name="Probst A.J."/>
            <person name="Ladd B."/>
            <person name="Jarett J.K."/>
            <person name="Geller-Mcgrath D.E."/>
            <person name="Sieber C.M.K."/>
            <person name="Emerson J.B."/>
            <person name="Anantharaman K."/>
            <person name="Thomas B.C."/>
            <person name="Malmstrom R."/>
            <person name="Stieglmeier M."/>
            <person name="Klingl A."/>
            <person name="Woyke T."/>
            <person name="Ryan C.M."/>
            <person name="Banfield J.F."/>
        </authorList>
    </citation>
    <scope>NUCLEOTIDE SEQUENCE [LARGE SCALE GENOMIC DNA]</scope>
</reference>
<evidence type="ECO:0000313" key="4">
    <source>
        <dbReference type="Proteomes" id="UP000230731"/>
    </source>
</evidence>
<dbReference type="InterPro" id="IPR037147">
    <property type="entry name" value="Ribosomal_bL28_sf"/>
</dbReference>
<gene>
    <name evidence="3" type="ORF">COT71_03270</name>
</gene>
<dbReference type="GO" id="GO:0003735">
    <property type="term" value="F:structural constituent of ribosome"/>
    <property type="evidence" value="ECO:0007669"/>
    <property type="project" value="InterPro"/>
</dbReference>
<dbReference type="Proteomes" id="UP000230731">
    <property type="component" value="Unassembled WGS sequence"/>
</dbReference>
<accession>A0A2M6WYU4</accession>
<name>A0A2M6WYU4_9BACT</name>
<dbReference type="EMBL" id="PEZP01000039">
    <property type="protein sequence ID" value="PIT97936.1"/>
    <property type="molecule type" value="Genomic_DNA"/>
</dbReference>
<sequence length="65" mass="7303">MANACSICGKKKGRGNFRQLLRGHYNITGKRDFKPNLQKTVHQGQRVLACTKCIRTQLKATKGQT</sequence>
<dbReference type="Gene3D" id="2.30.170.40">
    <property type="entry name" value="Ribosomal protein L28/L24"/>
    <property type="match status" value="1"/>
</dbReference>
<protein>
    <submittedName>
        <fullName evidence="3">50S ribosomal protein L28</fullName>
    </submittedName>
</protein>